<dbReference type="RefSeq" id="WP_221029533.1">
    <property type="nucleotide sequence ID" value="NZ_CP139781.1"/>
</dbReference>
<keyword evidence="2 3" id="KW-0501">Molybdenum cofactor biosynthesis</keyword>
<protein>
    <recommendedName>
        <fullName evidence="3">Sulfur carrier protein FdhD</fullName>
    </recommendedName>
</protein>
<dbReference type="InterPro" id="IPR003786">
    <property type="entry name" value="FdhD"/>
</dbReference>
<evidence type="ECO:0000256" key="2">
    <source>
        <dbReference type="ARBA" id="ARBA00023150"/>
    </source>
</evidence>
<dbReference type="Gene3D" id="3.40.140.10">
    <property type="entry name" value="Cytidine Deaminase, domain 2"/>
    <property type="match status" value="1"/>
</dbReference>
<evidence type="ECO:0000313" key="6">
    <source>
        <dbReference type="Proteomes" id="UP000738431"/>
    </source>
</evidence>
<proteinExistence type="inferred from homology"/>
<evidence type="ECO:0000256" key="4">
    <source>
        <dbReference type="SAM" id="MobiDB-lite"/>
    </source>
</evidence>
<evidence type="ECO:0000313" key="5">
    <source>
        <dbReference type="EMBL" id="WRQ87053.1"/>
    </source>
</evidence>
<comment type="subcellular location">
    <subcellularLocation>
        <location evidence="3">Cytoplasm</location>
    </subcellularLocation>
</comment>
<keyword evidence="1 3" id="KW-0963">Cytoplasm</keyword>
<dbReference type="PANTHER" id="PTHR30592:SF1">
    <property type="entry name" value="SULFUR CARRIER PROTEIN FDHD"/>
    <property type="match status" value="1"/>
</dbReference>
<comment type="similarity">
    <text evidence="3">Belongs to the FdhD family.</text>
</comment>
<dbReference type="InterPro" id="IPR016193">
    <property type="entry name" value="Cytidine_deaminase-like"/>
</dbReference>
<feature type="region of interest" description="Disordered" evidence="4">
    <location>
        <begin position="1"/>
        <end position="25"/>
    </location>
</feature>
<organism evidence="5 6">
    <name type="scientific">Actomonas aquatica</name>
    <dbReference type="NCBI Taxonomy" id="2866162"/>
    <lineage>
        <taxon>Bacteria</taxon>
        <taxon>Pseudomonadati</taxon>
        <taxon>Verrucomicrobiota</taxon>
        <taxon>Opitutia</taxon>
        <taxon>Opitutales</taxon>
        <taxon>Opitutaceae</taxon>
        <taxon>Actomonas</taxon>
    </lineage>
</organism>
<dbReference type="PIRSF" id="PIRSF015626">
    <property type="entry name" value="FdhD"/>
    <property type="match status" value="1"/>
</dbReference>
<feature type="compositionally biased region" description="Polar residues" evidence="4">
    <location>
        <begin position="1"/>
        <end position="20"/>
    </location>
</feature>
<evidence type="ECO:0000256" key="3">
    <source>
        <dbReference type="HAMAP-Rule" id="MF_00187"/>
    </source>
</evidence>
<dbReference type="NCBIfam" id="TIGR00129">
    <property type="entry name" value="fdhD_narQ"/>
    <property type="match status" value="1"/>
</dbReference>
<evidence type="ECO:0000256" key="1">
    <source>
        <dbReference type="ARBA" id="ARBA00022490"/>
    </source>
</evidence>
<dbReference type="NCBIfam" id="NF001943">
    <property type="entry name" value="PRK00724.1-2"/>
    <property type="match status" value="1"/>
</dbReference>
<dbReference type="SUPFAM" id="SSF53927">
    <property type="entry name" value="Cytidine deaminase-like"/>
    <property type="match status" value="1"/>
</dbReference>
<dbReference type="PANTHER" id="PTHR30592">
    <property type="entry name" value="FORMATE DEHYDROGENASE"/>
    <property type="match status" value="1"/>
</dbReference>
<keyword evidence="6" id="KW-1185">Reference proteome</keyword>
<dbReference type="Proteomes" id="UP000738431">
    <property type="component" value="Chromosome"/>
</dbReference>
<gene>
    <name evidence="3 5" type="primary">fdhD</name>
    <name evidence="5" type="ORF">K1X11_019740</name>
</gene>
<reference evidence="5 6" key="1">
    <citation type="submission" date="2023-12" db="EMBL/GenBank/DDBJ databases">
        <title>Description of an unclassified Opitutus bacterium of Verrucomicrobiota.</title>
        <authorList>
            <person name="Zhang D.-F."/>
        </authorList>
    </citation>
    <scope>NUCLEOTIDE SEQUENCE [LARGE SCALE GENOMIC DNA]</scope>
    <source>
        <strain evidence="5 6">WL0086</strain>
    </source>
</reference>
<name>A0ABZ1C722_9BACT</name>
<feature type="active site" description="Cysteine persulfide intermediate" evidence="3">
    <location>
        <position position="113"/>
    </location>
</feature>
<dbReference type="HAMAP" id="MF_00187">
    <property type="entry name" value="FdhD"/>
    <property type="match status" value="1"/>
</dbReference>
<dbReference type="Pfam" id="PF02634">
    <property type="entry name" value="FdhD-NarQ"/>
    <property type="match status" value="1"/>
</dbReference>
<comment type="function">
    <text evidence="3">Required for formate dehydrogenase (FDH) activity. Acts as a sulfur carrier protein that transfers sulfur from IscS to the molybdenum cofactor prior to its insertion into FDH.</text>
</comment>
<dbReference type="EMBL" id="CP139781">
    <property type="protein sequence ID" value="WRQ87053.1"/>
    <property type="molecule type" value="Genomic_DNA"/>
</dbReference>
<dbReference type="Gene3D" id="3.10.20.10">
    <property type="match status" value="1"/>
</dbReference>
<feature type="binding site" evidence="3">
    <location>
        <begin position="258"/>
        <end position="263"/>
    </location>
    <ligand>
        <name>Mo-bis(molybdopterin guanine dinucleotide)</name>
        <dbReference type="ChEBI" id="CHEBI:60539"/>
    </ligand>
</feature>
<sequence length="272" mass="28866">MPLRPSQTTSVQRFNGNASSTDDDTLAVEEPLEIRVEGRSIALTMRTPGHDEELATGFLFTEGVLRSAADLLDLDVCSANDGGPGNVINVRLRDPAAVDLDKLSRHIFTASSCGLCGKATIESVRRSNNAHSPVGRASRPTTPATLLTLPDRLHAAQSTFRATGGLHAAALFDPTTGDLLATREDVGRHNAVDKVIGRALLDRRPDLATLGLLVSGRIAFEIMQKADAAALPLVVGFSAPTSLAVDFARESGQTLIGFLRADRFNLYAGQLA</sequence>
<accession>A0ABZ1C722</accession>